<protein>
    <submittedName>
        <fullName evidence="2">Carboxymuconolactone decarboxylase family protein</fullName>
    </submittedName>
</protein>
<sequence length="183" mass="19343">MPHFPEHTAETAPPAARRALAATEAQFGSLPAAVARLATSPELLNGFLKLSALFETTTLSPLERETLILVVSTRNSCHFCVAMHTAKLVQLDAPASLIAALRAAEPLPIPRLEALRRFALTTFATTGAVPAADLDAFLAAGFTPRQALEVVLGIGAYTLSTFANRLVAAPLHPSLAEHEWTAA</sequence>
<dbReference type="Gene3D" id="1.20.1290.10">
    <property type="entry name" value="AhpD-like"/>
    <property type="match status" value="1"/>
</dbReference>
<organism evidence="2 3">
    <name type="scientific">Amycolatopsis carbonis</name>
    <dbReference type="NCBI Taxonomy" id="715471"/>
    <lineage>
        <taxon>Bacteria</taxon>
        <taxon>Bacillati</taxon>
        <taxon>Actinomycetota</taxon>
        <taxon>Actinomycetes</taxon>
        <taxon>Pseudonocardiales</taxon>
        <taxon>Pseudonocardiaceae</taxon>
        <taxon>Amycolatopsis</taxon>
    </lineage>
</organism>
<dbReference type="InterPro" id="IPR029032">
    <property type="entry name" value="AhpD-like"/>
</dbReference>
<evidence type="ECO:0000259" key="1">
    <source>
        <dbReference type="Pfam" id="PF02627"/>
    </source>
</evidence>
<keyword evidence="3" id="KW-1185">Reference proteome</keyword>
<dbReference type="PANTHER" id="PTHR35446:SF3">
    <property type="entry name" value="CMD DOMAIN-CONTAINING PROTEIN"/>
    <property type="match status" value="1"/>
</dbReference>
<reference evidence="2 3" key="1">
    <citation type="submission" date="2023-06" db="EMBL/GenBank/DDBJ databases">
        <authorList>
            <person name="Oyuntsetseg B."/>
            <person name="Kim S.B."/>
        </authorList>
    </citation>
    <scope>NUCLEOTIDE SEQUENCE [LARGE SCALE GENOMIC DNA]</scope>
    <source>
        <strain evidence="2 3">2-15</strain>
    </source>
</reference>
<dbReference type="InterPro" id="IPR003779">
    <property type="entry name" value="CMD-like"/>
</dbReference>
<name>A0A9Y2IGN8_9PSEU</name>
<evidence type="ECO:0000313" key="2">
    <source>
        <dbReference type="EMBL" id="WIX78666.1"/>
    </source>
</evidence>
<evidence type="ECO:0000313" key="3">
    <source>
        <dbReference type="Proteomes" id="UP001236014"/>
    </source>
</evidence>
<accession>A0A9Y2IGN8</accession>
<dbReference type="Pfam" id="PF02627">
    <property type="entry name" value="CMD"/>
    <property type="match status" value="1"/>
</dbReference>
<gene>
    <name evidence="2" type="ORF">QRX50_46255</name>
</gene>
<dbReference type="RefSeq" id="WP_285969373.1">
    <property type="nucleotide sequence ID" value="NZ_CP127294.1"/>
</dbReference>
<dbReference type="InterPro" id="IPR004675">
    <property type="entry name" value="AhpD_core"/>
</dbReference>
<dbReference type="NCBIfam" id="TIGR00778">
    <property type="entry name" value="ahpD_dom"/>
    <property type="match status" value="1"/>
</dbReference>
<dbReference type="KEGG" id="acab:QRX50_46255"/>
<dbReference type="GO" id="GO:0051920">
    <property type="term" value="F:peroxiredoxin activity"/>
    <property type="evidence" value="ECO:0007669"/>
    <property type="project" value="InterPro"/>
</dbReference>
<dbReference type="AlphaFoldDB" id="A0A9Y2IGN8"/>
<dbReference type="Proteomes" id="UP001236014">
    <property type="component" value="Chromosome"/>
</dbReference>
<dbReference type="SUPFAM" id="SSF69118">
    <property type="entry name" value="AhpD-like"/>
    <property type="match status" value="1"/>
</dbReference>
<dbReference type="EMBL" id="CP127294">
    <property type="protein sequence ID" value="WIX78666.1"/>
    <property type="molecule type" value="Genomic_DNA"/>
</dbReference>
<dbReference type="PANTHER" id="PTHR35446">
    <property type="entry name" value="SI:CH211-175M2.5"/>
    <property type="match status" value="1"/>
</dbReference>
<proteinExistence type="predicted"/>
<feature type="domain" description="Carboxymuconolactone decarboxylase-like" evidence="1">
    <location>
        <begin position="52"/>
        <end position="106"/>
    </location>
</feature>